<protein>
    <submittedName>
        <fullName evidence="2">Helix-turn-helix domain-containing protein</fullName>
    </submittedName>
</protein>
<evidence type="ECO:0000313" key="3">
    <source>
        <dbReference type="Proteomes" id="UP000468327"/>
    </source>
</evidence>
<evidence type="ECO:0000259" key="1">
    <source>
        <dbReference type="Pfam" id="PF12728"/>
    </source>
</evidence>
<dbReference type="RefSeq" id="WP_157007589.1">
    <property type="nucleotide sequence ID" value="NZ_WPOC01000026.1"/>
</dbReference>
<dbReference type="Pfam" id="PF12728">
    <property type="entry name" value="HTH_17"/>
    <property type="match status" value="1"/>
</dbReference>
<comment type="caution">
    <text evidence="2">The sequence shown here is derived from an EMBL/GenBank/DDBJ whole genome shotgun (WGS) entry which is preliminary data.</text>
</comment>
<dbReference type="EMBL" id="WPOC01000026">
    <property type="protein sequence ID" value="MVN16241.1"/>
    <property type="molecule type" value="Genomic_DNA"/>
</dbReference>
<organism evidence="2 3">
    <name type="scientific">Gordonibacter urolithinfaciens</name>
    <dbReference type="NCBI Taxonomy" id="1335613"/>
    <lineage>
        <taxon>Bacteria</taxon>
        <taxon>Bacillati</taxon>
        <taxon>Actinomycetota</taxon>
        <taxon>Coriobacteriia</taxon>
        <taxon>Eggerthellales</taxon>
        <taxon>Eggerthellaceae</taxon>
        <taxon>Gordonibacter</taxon>
    </lineage>
</organism>
<evidence type="ECO:0000313" key="2">
    <source>
        <dbReference type="EMBL" id="MVN16241.1"/>
    </source>
</evidence>
<accession>A0A6N8IK26</accession>
<reference evidence="2 3" key="1">
    <citation type="submission" date="2019-11" db="EMBL/GenBank/DDBJ databases">
        <title>Whole genome shotgun sequencing (WGS) data from Adlercreutzia equolifaciens ResAG-91, Eggerthella lenta MRI-F36, MRI-F37, MRI-F40, ResAG-49, ResAG-88, ResAG-121, ResAG-145, and Gordonibacter sp. ResAG-5, ResAG-26, ResAG-43, ResAG-50, ResAG-59.</title>
        <authorList>
            <person name="Stoll D.A."/>
            <person name="Danylec N."/>
            <person name="Franz C.M.A.P."/>
            <person name="Huch M."/>
        </authorList>
    </citation>
    <scope>NUCLEOTIDE SEQUENCE [LARGE SCALE GENOMIC DNA]</scope>
    <source>
        <strain evidence="2 3">ResAG-59</strain>
    </source>
</reference>
<feature type="domain" description="Helix-turn-helix" evidence="1">
    <location>
        <begin position="49"/>
        <end position="99"/>
    </location>
</feature>
<proteinExistence type="predicted"/>
<dbReference type="InterPro" id="IPR041657">
    <property type="entry name" value="HTH_17"/>
</dbReference>
<sequence length="116" mass="12566">MPLKAPRLIEPLPPAVPKKGAGVMAGRRAAGQEAPESPCMAYLEGYPPMLTPKQVSSVLQICERTIRFMCRSGEFEHSAKVGTAWRIPKASVAAFIERGGVGRIDYVGRRSGTGRR</sequence>
<name>A0A6N8IK26_9ACTN</name>
<keyword evidence="3" id="KW-1185">Reference proteome</keyword>
<dbReference type="AlphaFoldDB" id="A0A6N8IK26"/>
<dbReference type="Proteomes" id="UP000468327">
    <property type="component" value="Unassembled WGS sequence"/>
</dbReference>
<gene>
    <name evidence="2" type="ORF">GO738_12985</name>
</gene>